<protein>
    <recommendedName>
        <fullName evidence="3">DUF4291 domain-containing protein</fullName>
    </recommendedName>
</protein>
<dbReference type="OrthoDB" id="65842at2"/>
<accession>A0A433VP23</accession>
<reference evidence="1" key="2">
    <citation type="journal article" date="2019" name="Genome Biol. Evol.">
        <title>Day and night: Metabolic profiles and evolutionary relationships of six axenic non-marine cyanobacteria.</title>
        <authorList>
            <person name="Will S.E."/>
            <person name="Henke P."/>
            <person name="Boedeker C."/>
            <person name="Huang S."/>
            <person name="Brinkmann H."/>
            <person name="Rohde M."/>
            <person name="Jarek M."/>
            <person name="Friedl T."/>
            <person name="Seufert S."/>
            <person name="Schumacher M."/>
            <person name="Overmann J."/>
            <person name="Neumann-Schaal M."/>
            <person name="Petersen J."/>
        </authorList>
    </citation>
    <scope>NUCLEOTIDE SEQUENCE [LARGE SCALE GENOMIC DNA]</scope>
    <source>
        <strain evidence="1">PCC 7102</strain>
    </source>
</reference>
<name>A0A433VP23_9CYAN</name>
<sequence>MKLLIEPYLEQVKRLPLSGRHILAQFDQESIVVYQAYNSNIGKFAANNGYFGGEFIFDRMSWIKTSFLWMMYRSGWGTKPNQEVILAIWIKRFAFDDILAQTVSSDYVPELYSSKEEWQQAVKHSCVRLQWDPDYDPCQKPVERRAIQLGLRGKILALYANDFILHIEDISSFVREQYVNRLVRNQEHLLVPVQSLYSVDDSITRTKIGLLHYKTSKCHK</sequence>
<dbReference type="InterPro" id="IPR025633">
    <property type="entry name" value="DUF4291"/>
</dbReference>
<organism evidence="1 2">
    <name type="scientific">Dulcicalothrix desertica PCC 7102</name>
    <dbReference type="NCBI Taxonomy" id="232991"/>
    <lineage>
        <taxon>Bacteria</taxon>
        <taxon>Bacillati</taxon>
        <taxon>Cyanobacteriota</taxon>
        <taxon>Cyanophyceae</taxon>
        <taxon>Nostocales</taxon>
        <taxon>Calotrichaceae</taxon>
        <taxon>Dulcicalothrix</taxon>
    </lineage>
</organism>
<dbReference type="Pfam" id="PF14124">
    <property type="entry name" value="DUF4291"/>
    <property type="match status" value="1"/>
</dbReference>
<evidence type="ECO:0008006" key="3">
    <source>
        <dbReference type="Google" id="ProtNLM"/>
    </source>
</evidence>
<keyword evidence="2" id="KW-1185">Reference proteome</keyword>
<comment type="caution">
    <text evidence="1">The sequence shown here is derived from an EMBL/GenBank/DDBJ whole genome shotgun (WGS) entry which is preliminary data.</text>
</comment>
<dbReference type="AlphaFoldDB" id="A0A433VP23"/>
<dbReference type="Proteomes" id="UP000271624">
    <property type="component" value="Unassembled WGS sequence"/>
</dbReference>
<dbReference type="PANTHER" id="PTHR38567:SF1">
    <property type="entry name" value="DUF4291 DOMAIN-CONTAINING PROTEIN"/>
    <property type="match status" value="1"/>
</dbReference>
<dbReference type="RefSeq" id="WP_127080659.1">
    <property type="nucleotide sequence ID" value="NZ_RSCL01000004.1"/>
</dbReference>
<evidence type="ECO:0000313" key="2">
    <source>
        <dbReference type="Proteomes" id="UP000271624"/>
    </source>
</evidence>
<evidence type="ECO:0000313" key="1">
    <source>
        <dbReference type="EMBL" id="RUT07801.1"/>
    </source>
</evidence>
<reference evidence="1" key="1">
    <citation type="submission" date="2018-12" db="EMBL/GenBank/DDBJ databases">
        <authorList>
            <person name="Will S."/>
            <person name="Neumann-Schaal M."/>
            <person name="Henke P."/>
        </authorList>
    </citation>
    <scope>NUCLEOTIDE SEQUENCE</scope>
    <source>
        <strain evidence="1">PCC 7102</strain>
    </source>
</reference>
<dbReference type="EMBL" id="RSCL01000004">
    <property type="protein sequence ID" value="RUT07801.1"/>
    <property type="molecule type" value="Genomic_DNA"/>
</dbReference>
<gene>
    <name evidence="1" type="ORF">DSM106972_020610</name>
</gene>
<dbReference type="PANTHER" id="PTHR38567">
    <property type="entry name" value="DUF4291 DOMAIN-CONTAINING PROTEIN"/>
    <property type="match status" value="1"/>
</dbReference>
<proteinExistence type="predicted"/>